<organism evidence="1 2">
    <name type="scientific">Dioscorea alata</name>
    <name type="common">Purple yam</name>
    <dbReference type="NCBI Taxonomy" id="55571"/>
    <lineage>
        <taxon>Eukaryota</taxon>
        <taxon>Viridiplantae</taxon>
        <taxon>Streptophyta</taxon>
        <taxon>Embryophyta</taxon>
        <taxon>Tracheophyta</taxon>
        <taxon>Spermatophyta</taxon>
        <taxon>Magnoliopsida</taxon>
        <taxon>Liliopsida</taxon>
        <taxon>Dioscoreales</taxon>
        <taxon>Dioscoreaceae</taxon>
        <taxon>Dioscorea</taxon>
    </lineage>
</organism>
<accession>A0ACB7U9I0</accession>
<reference evidence="2" key="1">
    <citation type="journal article" date="2022" name="Nat. Commun.">
        <title>Chromosome evolution and the genetic basis of agronomically important traits in greater yam.</title>
        <authorList>
            <person name="Bredeson J.V."/>
            <person name="Lyons J.B."/>
            <person name="Oniyinde I.O."/>
            <person name="Okereke N.R."/>
            <person name="Kolade O."/>
            <person name="Nnabue I."/>
            <person name="Nwadili C.O."/>
            <person name="Hribova E."/>
            <person name="Parker M."/>
            <person name="Nwogha J."/>
            <person name="Shu S."/>
            <person name="Carlson J."/>
            <person name="Kariba R."/>
            <person name="Muthemba S."/>
            <person name="Knop K."/>
            <person name="Barton G.J."/>
            <person name="Sherwood A.V."/>
            <person name="Lopez-Montes A."/>
            <person name="Asiedu R."/>
            <person name="Jamnadass R."/>
            <person name="Muchugi A."/>
            <person name="Goodstein D."/>
            <person name="Egesi C.N."/>
            <person name="Featherston J."/>
            <person name="Asfaw A."/>
            <person name="Simpson G.G."/>
            <person name="Dolezel J."/>
            <person name="Hendre P.S."/>
            <person name="Van Deynze A."/>
            <person name="Kumar P.L."/>
            <person name="Obidiegwu J.E."/>
            <person name="Bhattacharjee R."/>
            <person name="Rokhsar D.S."/>
        </authorList>
    </citation>
    <scope>NUCLEOTIDE SEQUENCE [LARGE SCALE GENOMIC DNA]</scope>
    <source>
        <strain evidence="2">cv. TDa95/00328</strain>
    </source>
</reference>
<comment type="caution">
    <text evidence="1">The sequence shown here is derived from an EMBL/GenBank/DDBJ whole genome shotgun (WGS) entry which is preliminary data.</text>
</comment>
<evidence type="ECO:0000313" key="2">
    <source>
        <dbReference type="Proteomes" id="UP000827976"/>
    </source>
</evidence>
<evidence type="ECO:0000313" key="1">
    <source>
        <dbReference type="EMBL" id="KAH7656916.1"/>
    </source>
</evidence>
<dbReference type="Proteomes" id="UP000827976">
    <property type="component" value="Chromosome 18"/>
</dbReference>
<sequence>METNSPKSPPICSKLPSSMDWKGNPNQIPPRSLYIPSNPLTSLLKSTATMANPIIVALLISMIVGTSFSHSSPTGSPMIPSPSPAPAPMISSPAPAPTITPSIAPVIPPPSTGMPAPAPSPMSPGSSLENSAEALASRPVIAAVVALASLFLF</sequence>
<proteinExistence type="predicted"/>
<dbReference type="EMBL" id="CM037028">
    <property type="protein sequence ID" value="KAH7656916.1"/>
    <property type="molecule type" value="Genomic_DNA"/>
</dbReference>
<gene>
    <name evidence="1" type="ORF">IHE45_18G106400</name>
</gene>
<keyword evidence="1" id="KW-0378">Hydrolase</keyword>
<protein>
    <submittedName>
        <fullName evidence="1">Cellulase protein</fullName>
        <ecNumber evidence="1">3.2.1.4</ecNumber>
    </submittedName>
</protein>
<name>A0ACB7U9I0_DIOAL</name>
<dbReference type="EC" id="3.2.1.4" evidence="1"/>
<keyword evidence="2" id="KW-1185">Reference proteome</keyword>
<keyword evidence="1" id="KW-0326">Glycosidase</keyword>